<dbReference type="RefSeq" id="WP_021686606.1">
    <property type="nucleotide sequence ID" value="NZ_KI260561.1"/>
</dbReference>
<feature type="compositionally biased region" description="Polar residues" evidence="1">
    <location>
        <begin position="87"/>
        <end position="103"/>
    </location>
</feature>
<name>A0ABN0P1A0_TRELE</name>
<gene>
    <name evidence="4" type="ORF">HMPREF9193_00203</name>
</gene>
<evidence type="ECO:0000256" key="1">
    <source>
        <dbReference type="SAM" id="MobiDB-lite"/>
    </source>
</evidence>
<evidence type="ECO:0000259" key="3">
    <source>
        <dbReference type="Pfam" id="PF03724"/>
    </source>
</evidence>
<accession>A0ABN0P1A0</accession>
<dbReference type="Gene3D" id="2.40.128.270">
    <property type="match status" value="2"/>
</dbReference>
<dbReference type="InterPro" id="IPR038670">
    <property type="entry name" value="HslJ-like_sf"/>
</dbReference>
<feature type="domain" description="DUF306" evidence="3">
    <location>
        <begin position="193"/>
        <end position="305"/>
    </location>
</feature>
<dbReference type="PANTHER" id="PTHR35535">
    <property type="entry name" value="HEAT SHOCK PROTEIN HSLJ"/>
    <property type="match status" value="1"/>
</dbReference>
<sequence length="308" mass="33474">MKPFSFFAAACCLFVFLCAVCACNNEINIESNWTLTSLITPDTEFSAEKGSLTVPLTLFAAAQSTGVPDTDMPNEANTLPAVPPAQTAPQISSQSTAPVQNTKSKQVRTYHIAGFSGINRYSGTLTLSGTAIKVQLNEYAQAEGPADKMNLERLFCSTLQKGGTVSVSTNAAGSELVIFNLREKTELTFKKSVLENTNWKLNRYNKEHTMLQAPESVRYASLSFTDSNRLYGSTGVNNFSAACFIKSGSALSIAELAVTRIASPNGEAAEFERRYMELLKQCVLFTVEGGTLNLKNRTGEVLLTYTQF</sequence>
<protein>
    <submittedName>
        <fullName evidence="4">META domain protein</fullName>
    </submittedName>
</protein>
<evidence type="ECO:0000256" key="2">
    <source>
        <dbReference type="SAM" id="SignalP"/>
    </source>
</evidence>
<proteinExistence type="predicted"/>
<dbReference type="Proteomes" id="UP000016649">
    <property type="component" value="Unassembled WGS sequence"/>
</dbReference>
<evidence type="ECO:0000313" key="5">
    <source>
        <dbReference type="Proteomes" id="UP000016649"/>
    </source>
</evidence>
<feature type="chain" id="PRO_5046176136" evidence="2">
    <location>
        <begin position="23"/>
        <end position="308"/>
    </location>
</feature>
<reference evidence="4 5" key="1">
    <citation type="submission" date="2013-08" db="EMBL/GenBank/DDBJ databases">
        <authorList>
            <person name="Weinstock G."/>
            <person name="Sodergren E."/>
            <person name="Wylie T."/>
            <person name="Fulton L."/>
            <person name="Fulton R."/>
            <person name="Fronick C."/>
            <person name="O'Laughlin M."/>
            <person name="Godfrey J."/>
            <person name="Miner T."/>
            <person name="Herter B."/>
            <person name="Appelbaum E."/>
            <person name="Cordes M."/>
            <person name="Lek S."/>
            <person name="Wollam A."/>
            <person name="Pepin K.H."/>
            <person name="Palsikar V.B."/>
            <person name="Mitreva M."/>
            <person name="Wilson R.K."/>
        </authorList>
    </citation>
    <scope>NUCLEOTIDE SEQUENCE [LARGE SCALE GENOMIC DNA]</scope>
    <source>
        <strain evidence="4 5">ATCC 700332</strain>
    </source>
</reference>
<comment type="caution">
    <text evidence="4">The sequence shown here is derived from an EMBL/GenBank/DDBJ whole genome shotgun (WGS) entry which is preliminary data.</text>
</comment>
<dbReference type="Pfam" id="PF03724">
    <property type="entry name" value="META"/>
    <property type="match status" value="2"/>
</dbReference>
<dbReference type="PANTHER" id="PTHR35535:SF1">
    <property type="entry name" value="HEAT SHOCK PROTEIN HSLJ"/>
    <property type="match status" value="1"/>
</dbReference>
<dbReference type="InterPro" id="IPR053147">
    <property type="entry name" value="Hsp_HslJ-like"/>
</dbReference>
<dbReference type="InterPro" id="IPR005184">
    <property type="entry name" value="DUF306_Meta_HslJ"/>
</dbReference>
<dbReference type="EMBL" id="AWVH01000005">
    <property type="protein sequence ID" value="ERJ94232.1"/>
    <property type="molecule type" value="Genomic_DNA"/>
</dbReference>
<feature type="domain" description="DUF306" evidence="3">
    <location>
        <begin position="110"/>
        <end position="190"/>
    </location>
</feature>
<keyword evidence="2" id="KW-0732">Signal</keyword>
<organism evidence="4 5">
    <name type="scientific">Treponema lecithinolyticum ATCC 700332</name>
    <dbReference type="NCBI Taxonomy" id="1321815"/>
    <lineage>
        <taxon>Bacteria</taxon>
        <taxon>Pseudomonadati</taxon>
        <taxon>Spirochaetota</taxon>
        <taxon>Spirochaetia</taxon>
        <taxon>Spirochaetales</taxon>
        <taxon>Treponemataceae</taxon>
        <taxon>Treponema</taxon>
    </lineage>
</organism>
<feature type="region of interest" description="Disordered" evidence="1">
    <location>
        <begin position="69"/>
        <end position="103"/>
    </location>
</feature>
<evidence type="ECO:0000313" key="4">
    <source>
        <dbReference type="EMBL" id="ERJ94232.1"/>
    </source>
</evidence>
<keyword evidence="5" id="KW-1185">Reference proteome</keyword>
<dbReference type="PROSITE" id="PS51257">
    <property type="entry name" value="PROKAR_LIPOPROTEIN"/>
    <property type="match status" value="1"/>
</dbReference>
<feature type="signal peptide" evidence="2">
    <location>
        <begin position="1"/>
        <end position="22"/>
    </location>
</feature>